<dbReference type="PANTHER" id="PTHR22808:SF1">
    <property type="entry name" value="RNA CYTOSINE-C(5)-METHYLTRANSFERASE NSUN2-RELATED"/>
    <property type="match status" value="1"/>
</dbReference>
<dbReference type="InterPro" id="IPR001678">
    <property type="entry name" value="MeTrfase_RsmB-F_NOP2_dom"/>
</dbReference>
<comment type="similarity">
    <text evidence="2 10">Belongs to the class I-like SAM-binding methyltransferase superfamily. RsmB/NOP family.</text>
</comment>
<feature type="compositionally biased region" description="Basic and acidic residues" evidence="11">
    <location>
        <begin position="708"/>
        <end position="719"/>
    </location>
</feature>
<evidence type="ECO:0000313" key="13">
    <source>
        <dbReference type="EMBL" id="KAH8097118.1"/>
    </source>
</evidence>
<dbReference type="PROSITE" id="PS01153">
    <property type="entry name" value="NOL1_NOP2_SUN"/>
    <property type="match status" value="1"/>
</dbReference>
<dbReference type="GO" id="GO:0005634">
    <property type="term" value="C:nucleus"/>
    <property type="evidence" value="ECO:0007669"/>
    <property type="project" value="UniProtKB-SubCell"/>
</dbReference>
<evidence type="ECO:0000256" key="1">
    <source>
        <dbReference type="ARBA" id="ARBA00004123"/>
    </source>
</evidence>
<feature type="compositionally biased region" description="Basic and acidic residues" evidence="11">
    <location>
        <begin position="730"/>
        <end position="739"/>
    </location>
</feature>
<evidence type="ECO:0000256" key="11">
    <source>
        <dbReference type="SAM" id="MobiDB-lite"/>
    </source>
</evidence>
<keyword evidence="3" id="KW-0820">tRNA-binding</keyword>
<dbReference type="Proteomes" id="UP000813824">
    <property type="component" value="Unassembled WGS sequence"/>
</dbReference>
<dbReference type="OrthoDB" id="6093671at2759"/>
<feature type="region of interest" description="Disordered" evidence="11">
    <location>
        <begin position="706"/>
        <end position="739"/>
    </location>
</feature>
<keyword evidence="8 10" id="KW-0694">RNA-binding</keyword>
<dbReference type="PANTHER" id="PTHR22808">
    <property type="entry name" value="NCL1 YEAST -RELATED NOL1/NOP2/FMU SUN DOMAIN-CONTAINING"/>
    <property type="match status" value="1"/>
</dbReference>
<dbReference type="InterPro" id="IPR049560">
    <property type="entry name" value="MeTrfase_RsmB-F_NOP2_cat"/>
</dbReference>
<dbReference type="GO" id="GO:0016428">
    <property type="term" value="F:tRNA (cytidine-5-)-methyltransferase activity"/>
    <property type="evidence" value="ECO:0007669"/>
    <property type="project" value="InterPro"/>
</dbReference>
<keyword evidence="9" id="KW-0539">Nucleus</keyword>
<evidence type="ECO:0000256" key="10">
    <source>
        <dbReference type="PROSITE-ProRule" id="PRU01023"/>
    </source>
</evidence>
<comment type="subcellular location">
    <subcellularLocation>
        <location evidence="1">Nucleus</location>
    </subcellularLocation>
</comment>
<dbReference type="PRINTS" id="PR02011">
    <property type="entry name" value="RCMTNCL1"/>
</dbReference>
<evidence type="ECO:0000256" key="8">
    <source>
        <dbReference type="ARBA" id="ARBA00022884"/>
    </source>
</evidence>
<protein>
    <submittedName>
        <fullName evidence="13">Cytosine-5--methyltransferase</fullName>
    </submittedName>
</protein>
<dbReference type="GO" id="GO:0030488">
    <property type="term" value="P:tRNA methylation"/>
    <property type="evidence" value="ECO:0007669"/>
    <property type="project" value="TreeGrafter"/>
</dbReference>
<dbReference type="SUPFAM" id="SSF53335">
    <property type="entry name" value="S-adenosyl-L-methionine-dependent methyltransferases"/>
    <property type="match status" value="1"/>
</dbReference>
<evidence type="ECO:0000256" key="3">
    <source>
        <dbReference type="ARBA" id="ARBA00022555"/>
    </source>
</evidence>
<keyword evidence="5 10" id="KW-0808">Transferase</keyword>
<dbReference type="GO" id="GO:0000049">
    <property type="term" value="F:tRNA binding"/>
    <property type="evidence" value="ECO:0007669"/>
    <property type="project" value="UniProtKB-KW"/>
</dbReference>
<comment type="caution">
    <text evidence="13">The sequence shown here is derived from an EMBL/GenBank/DDBJ whole genome shotgun (WGS) entry which is preliminary data.</text>
</comment>
<accession>A0A8K0XNP7</accession>
<evidence type="ECO:0000259" key="12">
    <source>
        <dbReference type="PROSITE" id="PS51686"/>
    </source>
</evidence>
<keyword evidence="7" id="KW-0819">tRNA processing</keyword>
<evidence type="ECO:0000256" key="9">
    <source>
        <dbReference type="ARBA" id="ARBA00023242"/>
    </source>
</evidence>
<dbReference type="AlphaFoldDB" id="A0A8K0XNP7"/>
<dbReference type="InterPro" id="IPR023270">
    <property type="entry name" value="RCMT_NCL1"/>
</dbReference>
<dbReference type="Gene3D" id="3.40.50.150">
    <property type="entry name" value="Vaccinia Virus protein VP39"/>
    <property type="match status" value="1"/>
</dbReference>
<dbReference type="InterPro" id="IPR029063">
    <property type="entry name" value="SAM-dependent_MTases_sf"/>
</dbReference>
<dbReference type="EMBL" id="JAEVFJ010000021">
    <property type="protein sequence ID" value="KAH8097118.1"/>
    <property type="molecule type" value="Genomic_DNA"/>
</dbReference>
<dbReference type="Pfam" id="PF25376">
    <property type="entry name" value="Pre-PUA_NSUN2"/>
    <property type="match status" value="1"/>
</dbReference>
<dbReference type="InterPro" id="IPR057285">
    <property type="entry name" value="Pre-PUA_NSUN2"/>
</dbReference>
<dbReference type="PRINTS" id="PR02008">
    <property type="entry name" value="RCMTFAMILY"/>
</dbReference>
<evidence type="ECO:0000256" key="7">
    <source>
        <dbReference type="ARBA" id="ARBA00022694"/>
    </source>
</evidence>
<feature type="domain" description="SAM-dependent MTase RsmB/NOP-type" evidence="12">
    <location>
        <begin position="24"/>
        <end position="411"/>
    </location>
</feature>
<dbReference type="PROSITE" id="PS51686">
    <property type="entry name" value="SAM_MT_RSMB_NOP"/>
    <property type="match status" value="1"/>
</dbReference>
<keyword evidence="4 10" id="KW-0489">Methyltransferase</keyword>
<feature type="binding site" evidence="10">
    <location>
        <position position="176"/>
    </location>
    <ligand>
        <name>S-adenosyl-L-methionine</name>
        <dbReference type="ChEBI" id="CHEBI:59789"/>
    </ligand>
</feature>
<reference evidence="13" key="1">
    <citation type="journal article" date="2021" name="New Phytol.">
        <title>Evolutionary innovations through gain and loss of genes in the ectomycorrhizal Boletales.</title>
        <authorList>
            <person name="Wu G."/>
            <person name="Miyauchi S."/>
            <person name="Morin E."/>
            <person name="Kuo A."/>
            <person name="Drula E."/>
            <person name="Varga T."/>
            <person name="Kohler A."/>
            <person name="Feng B."/>
            <person name="Cao Y."/>
            <person name="Lipzen A."/>
            <person name="Daum C."/>
            <person name="Hundley H."/>
            <person name="Pangilinan J."/>
            <person name="Johnson J."/>
            <person name="Barry K."/>
            <person name="LaButti K."/>
            <person name="Ng V."/>
            <person name="Ahrendt S."/>
            <person name="Min B."/>
            <person name="Choi I.G."/>
            <person name="Park H."/>
            <person name="Plett J.M."/>
            <person name="Magnuson J."/>
            <person name="Spatafora J.W."/>
            <person name="Nagy L.G."/>
            <person name="Henrissat B."/>
            <person name="Grigoriev I.V."/>
            <person name="Yang Z.L."/>
            <person name="Xu J."/>
            <person name="Martin F.M."/>
        </authorList>
    </citation>
    <scope>NUCLEOTIDE SEQUENCE</scope>
    <source>
        <strain evidence="13">KKN 215</strain>
    </source>
</reference>
<dbReference type="Pfam" id="PF01189">
    <property type="entry name" value="Methyltr_RsmB-F"/>
    <property type="match status" value="1"/>
</dbReference>
<gene>
    <name evidence="13" type="ORF">BXZ70DRAFT_1001025</name>
</gene>
<feature type="binding site" evidence="10">
    <location>
        <position position="203"/>
    </location>
    <ligand>
        <name>S-adenosyl-L-methionine</name>
        <dbReference type="ChEBI" id="CHEBI:59789"/>
    </ligand>
</feature>
<name>A0A8K0XNP7_9AGAR</name>
<sequence>MHNERFDKYYQAQGILPRDEWNSFMDHLREPLPTTFRVAGSRQTAQLLNETIKDTHVPHLAGVVFEGEAVSPPRQIPWYPDGLAWVFNVSKKVLRKSPEFKKFHNFLVFETEVGNISRQEAVSMLPPLFLGVEPHHRVIDMCAAPGSKTAQLLEALHAHDTITSSSIPPGLLIANDSDHKRTHLLIHQSARLPSPALMVTNHDASIYPAIKIPSEVTVFPSGTKARVQSKKQHQLLFDRILCDVPCSGDGTMRKNPGIWKNWSPMDGNGLHGLQIRILQRAMRMLKKGGRIVYSTCSLNPVENEAVIVAALKSIPGFHLIDVSNHLPGLVYRPGLTTWKPTADRAVEFSYANYDEFIQSLPEEKRESSKMSPTHWPPAHTEASELHIERCLRIYPHLQDTGGFFIAVLEKDPGPVTVVLGTKESIEGKRPAETVEDLETTEGKKPRLSDGTVGPSEEDAIQVDDAEVDIGADAGDDVDIAEILQDSSKVSSTDPTIMVEGSAEKGKKVTKGADIHFKENPYTFISPNDPIIQSCISKLNLKPEFPAHNVLVRNPEGDAVRSLYMTNDIVKNIVQSNDYTKIRLMTCGTKVLAKQEGSVTKREGGEAQFRLLGEGLPVMLPYIEPGCIIDADLPVLRILMEGYYPVISGFSEPFRSVIEARGTVVDLFRLILPIWKSAASVTLMIEKRAKSAMSLRVFGEDITTAGREAAQKRQADRETQSEGQEGAIATKRQESTIENE</sequence>
<keyword evidence="6 10" id="KW-0949">S-adenosyl-L-methionine</keyword>
<dbReference type="GO" id="GO:0005737">
    <property type="term" value="C:cytoplasm"/>
    <property type="evidence" value="ECO:0007669"/>
    <property type="project" value="TreeGrafter"/>
</dbReference>
<evidence type="ECO:0000256" key="2">
    <source>
        <dbReference type="ARBA" id="ARBA00007494"/>
    </source>
</evidence>
<feature type="binding site" evidence="10">
    <location>
        <position position="243"/>
    </location>
    <ligand>
        <name>S-adenosyl-L-methionine</name>
        <dbReference type="ChEBI" id="CHEBI:59789"/>
    </ligand>
</feature>
<feature type="binding site" evidence="10">
    <location>
        <begin position="142"/>
        <end position="148"/>
    </location>
    <ligand>
        <name>S-adenosyl-L-methionine</name>
        <dbReference type="ChEBI" id="CHEBI:59789"/>
    </ligand>
</feature>
<evidence type="ECO:0000256" key="4">
    <source>
        <dbReference type="ARBA" id="ARBA00022603"/>
    </source>
</evidence>
<evidence type="ECO:0000256" key="6">
    <source>
        <dbReference type="ARBA" id="ARBA00022691"/>
    </source>
</evidence>
<feature type="active site" description="Nucleophile" evidence="10">
    <location>
        <position position="296"/>
    </location>
</feature>
<proteinExistence type="inferred from homology"/>
<dbReference type="InterPro" id="IPR023267">
    <property type="entry name" value="RCMT"/>
</dbReference>
<evidence type="ECO:0000256" key="5">
    <source>
        <dbReference type="ARBA" id="ARBA00022679"/>
    </source>
</evidence>
<evidence type="ECO:0000313" key="14">
    <source>
        <dbReference type="Proteomes" id="UP000813824"/>
    </source>
</evidence>
<dbReference type="InterPro" id="IPR018314">
    <property type="entry name" value="RsmB/NOL1/NOP2-like_CS"/>
</dbReference>
<keyword evidence="14" id="KW-1185">Reference proteome</keyword>
<feature type="region of interest" description="Disordered" evidence="11">
    <location>
        <begin position="427"/>
        <end position="455"/>
    </location>
</feature>
<organism evidence="13 14">
    <name type="scientific">Cristinia sonorae</name>
    <dbReference type="NCBI Taxonomy" id="1940300"/>
    <lineage>
        <taxon>Eukaryota</taxon>
        <taxon>Fungi</taxon>
        <taxon>Dikarya</taxon>
        <taxon>Basidiomycota</taxon>
        <taxon>Agaricomycotina</taxon>
        <taxon>Agaricomycetes</taxon>
        <taxon>Agaricomycetidae</taxon>
        <taxon>Agaricales</taxon>
        <taxon>Pleurotineae</taxon>
        <taxon>Stephanosporaceae</taxon>
        <taxon>Cristinia</taxon>
    </lineage>
</organism>